<dbReference type="Pfam" id="PF02801">
    <property type="entry name" value="Ketoacyl-synt_C"/>
    <property type="match status" value="1"/>
</dbReference>
<dbReference type="InterPro" id="IPR050091">
    <property type="entry name" value="PKS_NRPS_Biosynth_Enz"/>
</dbReference>
<feature type="active site" description="Proton acceptor; for dehydratase activity" evidence="15">
    <location>
        <position position="418"/>
    </location>
</feature>
<dbReference type="PROSITE" id="PS52004">
    <property type="entry name" value="KS3_2"/>
    <property type="match status" value="1"/>
</dbReference>
<dbReference type="GO" id="GO:0016491">
    <property type="term" value="F:oxidoreductase activity"/>
    <property type="evidence" value="ECO:0007669"/>
    <property type="project" value="UniProtKB-KW"/>
</dbReference>
<sequence>MATTFAEAADIWLRSNEEPNGYYITGCYPALLADRISYAFNFKGPSCVFDSACSASFSALQYAILALKSGLCDSAIVGGANINLLPLISEAFFNFRAISADGKCKVFDANCDGFVRSEAVAALYICRKDHAKRSYARIAGIKCLNDGYKPEGISVPSAQMQEQLIKEVYAEAKKNPLDVFYVEAHGTGTKAGDPKEIEALDSVFCTGRKEPFFVGSVKTNMGHAEPASGLCAIIKVLLSRRAGTIPPSLHFQTPNPKCQALVGGRIQVVTEPTTFKGNLVGVNCFGIGGTSAHAILEFDDTELQQQLKKHSDHERLPILKAECTSDIHFTTEAIPTFIPASGRTKDAVEYFLAQAVKNSNNAEFVGLIQNIARTYVPRHDFGGYALITSTGDFEIEISAKTGTKYSINLTTEEFYTGHVVQEQILFPATGYIWLVWKAFARLQFLNPEELPIQLENLNFTRVTELHPKCSSNFIVSIFIESGNFEIVESKEIVCTGTIQMINNVNDDKITTGSFANSDDETLDHEDFYKLLRLKGYNYQGLFRGVQSIEREGTWAKLEWKDNWICFLDTILQTQILEFNISLKDLVVPIRLESCTIDPIRFKKSLNENTNTVTLKQCKHSKVVRCPGIQLSGFKVSSILFYNSSAAPTFTVQKFLPYIDPSPVTRSKQEVLEFFIGIVVENSHGITNKPFILTEILKESVPIDPLPSLLYLKFPSFEHRVIQPKFDKYCGRKLTLTNLEVFDSITDVKSLTRGHLVKIENEEDMSGCMDLLQDNGFIALCTPHENITSNLIVVAKKRTENEYIYLLRKGYSSPFSTTIVSIDMPDYDWIE</sequence>
<dbReference type="PROSITE" id="PS00606">
    <property type="entry name" value="KS3_1"/>
    <property type="match status" value="1"/>
</dbReference>
<evidence type="ECO:0000256" key="7">
    <source>
        <dbReference type="ARBA" id="ARBA00022832"/>
    </source>
</evidence>
<keyword evidence="4" id="KW-0444">Lipid biosynthesis</keyword>
<dbReference type="GO" id="GO:0006633">
    <property type="term" value="P:fatty acid biosynthetic process"/>
    <property type="evidence" value="ECO:0007669"/>
    <property type="project" value="UniProtKB-KW"/>
</dbReference>
<protein>
    <recommendedName>
        <fullName evidence="2">Fatty acid synthase</fullName>
        <ecNumber evidence="1">2.3.1.85</ecNumber>
    </recommendedName>
</protein>
<evidence type="ECO:0000256" key="9">
    <source>
        <dbReference type="ARBA" id="ARBA00023002"/>
    </source>
</evidence>
<dbReference type="PANTHER" id="PTHR43775:SF7">
    <property type="entry name" value="FATTY ACID SYNTHASE"/>
    <property type="match status" value="1"/>
</dbReference>
<comment type="caution">
    <text evidence="18">The sequence shown here is derived from an EMBL/GenBank/DDBJ whole genome shotgun (WGS) entry which is preliminary data.</text>
</comment>
<keyword evidence="6" id="KW-0378">Hydrolase</keyword>
<evidence type="ECO:0000259" key="16">
    <source>
        <dbReference type="PROSITE" id="PS52004"/>
    </source>
</evidence>
<dbReference type="InterPro" id="IPR018201">
    <property type="entry name" value="Ketoacyl_synth_AS"/>
</dbReference>
<dbReference type="InterPro" id="IPR032821">
    <property type="entry name" value="PKS_assoc"/>
</dbReference>
<dbReference type="PANTHER" id="PTHR43775">
    <property type="entry name" value="FATTY ACID SYNTHASE"/>
    <property type="match status" value="1"/>
</dbReference>
<keyword evidence="10" id="KW-0520">NAD</keyword>
<feature type="domain" description="Ketosynthase family 3 (KS3)" evidence="16">
    <location>
        <begin position="1"/>
        <end position="298"/>
    </location>
</feature>
<evidence type="ECO:0000256" key="3">
    <source>
        <dbReference type="ARBA" id="ARBA00022450"/>
    </source>
</evidence>
<dbReference type="InterPro" id="IPR049900">
    <property type="entry name" value="PKS_mFAS_DH"/>
</dbReference>
<keyword evidence="19" id="KW-1185">Reference proteome</keyword>
<dbReference type="AlphaFoldDB" id="A0A8J2PH14"/>
<keyword evidence="9" id="KW-0560">Oxidoreductase</keyword>
<evidence type="ECO:0000256" key="11">
    <source>
        <dbReference type="ARBA" id="ARBA00023098"/>
    </source>
</evidence>
<keyword evidence="5" id="KW-0808">Transferase</keyword>
<dbReference type="InterPro" id="IPR014031">
    <property type="entry name" value="Ketoacyl_synth_C"/>
</dbReference>
<comment type="catalytic activity">
    <reaction evidence="14">
        <text>acetyl-CoA + n malonyl-CoA + 2n NADPH + 2n H(+) = a long-chain fatty acid + (n+1) CoA + n CO2 + 2n NADP(+).</text>
        <dbReference type="EC" id="2.3.1.85"/>
    </reaction>
</comment>
<evidence type="ECO:0000313" key="18">
    <source>
        <dbReference type="EMBL" id="CAG7786805.1"/>
    </source>
</evidence>
<evidence type="ECO:0000256" key="1">
    <source>
        <dbReference type="ARBA" id="ARBA00012873"/>
    </source>
</evidence>
<feature type="non-terminal residue" evidence="18">
    <location>
        <position position="1"/>
    </location>
</feature>
<evidence type="ECO:0000256" key="13">
    <source>
        <dbReference type="ARBA" id="ARBA00023268"/>
    </source>
</evidence>
<dbReference type="InterPro" id="IPR020841">
    <property type="entry name" value="PKS_Beta-ketoAc_synthase_dom"/>
</dbReference>
<organism evidence="18 19">
    <name type="scientific">Allacma fusca</name>
    <dbReference type="NCBI Taxonomy" id="39272"/>
    <lineage>
        <taxon>Eukaryota</taxon>
        <taxon>Metazoa</taxon>
        <taxon>Ecdysozoa</taxon>
        <taxon>Arthropoda</taxon>
        <taxon>Hexapoda</taxon>
        <taxon>Collembola</taxon>
        <taxon>Symphypleona</taxon>
        <taxon>Sminthuridae</taxon>
        <taxon>Allacma</taxon>
    </lineage>
</organism>
<dbReference type="CDD" id="cd00833">
    <property type="entry name" value="PKS"/>
    <property type="match status" value="1"/>
</dbReference>
<keyword evidence="7" id="KW-0276">Fatty acid metabolism</keyword>
<keyword evidence="12" id="KW-0275">Fatty acid biosynthesis</keyword>
<dbReference type="SMART" id="SM00825">
    <property type="entry name" value="PKS_KS"/>
    <property type="match status" value="1"/>
</dbReference>
<evidence type="ECO:0000256" key="2">
    <source>
        <dbReference type="ARBA" id="ARBA00018769"/>
    </source>
</evidence>
<evidence type="ECO:0000256" key="15">
    <source>
        <dbReference type="PROSITE-ProRule" id="PRU01363"/>
    </source>
</evidence>
<evidence type="ECO:0000256" key="12">
    <source>
        <dbReference type="ARBA" id="ARBA00023160"/>
    </source>
</evidence>
<dbReference type="Proteomes" id="UP000708208">
    <property type="component" value="Unassembled WGS sequence"/>
</dbReference>
<reference evidence="18" key="1">
    <citation type="submission" date="2021-06" db="EMBL/GenBank/DDBJ databases">
        <authorList>
            <person name="Hodson N. C."/>
            <person name="Mongue J. A."/>
            <person name="Jaron S. K."/>
        </authorList>
    </citation>
    <scope>NUCLEOTIDE SEQUENCE</scope>
</reference>
<feature type="active site" description="Proton donor; for dehydratase activity" evidence="15">
    <location>
        <position position="568"/>
    </location>
</feature>
<dbReference type="Pfam" id="PF00109">
    <property type="entry name" value="ketoacyl-synt"/>
    <property type="match status" value="1"/>
</dbReference>
<dbReference type="GO" id="GO:0016787">
    <property type="term" value="F:hydrolase activity"/>
    <property type="evidence" value="ECO:0007669"/>
    <property type="project" value="UniProtKB-KW"/>
</dbReference>
<evidence type="ECO:0000256" key="8">
    <source>
        <dbReference type="ARBA" id="ARBA00022857"/>
    </source>
</evidence>
<evidence type="ECO:0000256" key="5">
    <source>
        <dbReference type="ARBA" id="ARBA00022679"/>
    </source>
</evidence>
<evidence type="ECO:0000256" key="4">
    <source>
        <dbReference type="ARBA" id="ARBA00022516"/>
    </source>
</evidence>
<dbReference type="PROSITE" id="PS52019">
    <property type="entry name" value="PKS_MFAS_DH"/>
    <property type="match status" value="1"/>
</dbReference>
<dbReference type="GO" id="GO:0004312">
    <property type="term" value="F:fatty acid synthase activity"/>
    <property type="evidence" value="ECO:0007669"/>
    <property type="project" value="UniProtKB-EC"/>
</dbReference>
<dbReference type="EC" id="2.3.1.85" evidence="1"/>
<accession>A0A8J2PH14</accession>
<evidence type="ECO:0000256" key="14">
    <source>
        <dbReference type="ARBA" id="ARBA00044883"/>
    </source>
</evidence>
<dbReference type="InterPro" id="IPR014030">
    <property type="entry name" value="Ketoacyl_synth_N"/>
</dbReference>
<evidence type="ECO:0000259" key="17">
    <source>
        <dbReference type="PROSITE" id="PS52019"/>
    </source>
</evidence>
<name>A0A8J2PH14_9HEXA</name>
<dbReference type="OrthoDB" id="3934956at2759"/>
<dbReference type="Pfam" id="PF16197">
    <property type="entry name" value="KAsynt_C_assoc"/>
    <property type="match status" value="1"/>
</dbReference>
<keyword evidence="13" id="KW-0511">Multifunctional enzyme</keyword>
<keyword evidence="11" id="KW-0443">Lipid metabolism</keyword>
<evidence type="ECO:0000256" key="6">
    <source>
        <dbReference type="ARBA" id="ARBA00022801"/>
    </source>
</evidence>
<dbReference type="EMBL" id="CAJVCH010326468">
    <property type="protein sequence ID" value="CAG7786805.1"/>
    <property type="molecule type" value="Genomic_DNA"/>
</dbReference>
<proteinExistence type="predicted"/>
<feature type="region of interest" description="N-terminal hotdog fold" evidence="15">
    <location>
        <begin position="379"/>
        <end position="505"/>
    </location>
</feature>
<gene>
    <name evidence="18" type="ORF">AFUS01_LOCUS25355</name>
</gene>
<keyword evidence="3" id="KW-0596">Phosphopantetheine</keyword>
<feature type="domain" description="PKS/mFAS DH" evidence="17">
    <location>
        <begin position="379"/>
        <end position="665"/>
    </location>
</feature>
<dbReference type="GO" id="GO:0004315">
    <property type="term" value="F:3-oxoacyl-[acyl-carrier-protein] synthase activity"/>
    <property type="evidence" value="ECO:0007669"/>
    <property type="project" value="InterPro"/>
</dbReference>
<feature type="region of interest" description="C-terminal hotdog fold" evidence="15">
    <location>
        <begin position="519"/>
        <end position="665"/>
    </location>
</feature>
<keyword evidence="8" id="KW-0521">NADP</keyword>
<evidence type="ECO:0000256" key="10">
    <source>
        <dbReference type="ARBA" id="ARBA00023027"/>
    </source>
</evidence>
<evidence type="ECO:0000313" key="19">
    <source>
        <dbReference type="Proteomes" id="UP000708208"/>
    </source>
</evidence>